<dbReference type="GO" id="GO:0000723">
    <property type="term" value="P:telomere maintenance"/>
    <property type="evidence" value="ECO:0007669"/>
    <property type="project" value="InterPro"/>
</dbReference>
<dbReference type="GO" id="GO:0016787">
    <property type="term" value="F:hydrolase activity"/>
    <property type="evidence" value="ECO:0007669"/>
    <property type="project" value="UniProtKB-KW"/>
</dbReference>
<reference evidence="13" key="1">
    <citation type="submission" date="2021-01" db="EMBL/GenBank/DDBJ databases">
        <authorList>
            <consortium name="Genoscope - CEA"/>
            <person name="William W."/>
        </authorList>
    </citation>
    <scope>NUCLEOTIDE SEQUENCE</scope>
</reference>
<comment type="caution">
    <text evidence="13">The sequence shown here is derived from an EMBL/GenBank/DDBJ whole genome shotgun (WGS) entry which is preliminary data.</text>
</comment>
<dbReference type="GO" id="GO:0006310">
    <property type="term" value="P:DNA recombination"/>
    <property type="evidence" value="ECO:0007669"/>
    <property type="project" value="UniProtKB-KW"/>
</dbReference>
<keyword evidence="9" id="KW-0233">DNA recombination</keyword>
<proteinExistence type="inferred from homology"/>
<dbReference type="SMART" id="SM00559">
    <property type="entry name" value="Ku78"/>
    <property type="match status" value="1"/>
</dbReference>
<dbReference type="GO" id="GO:0003684">
    <property type="term" value="F:damaged DNA binding"/>
    <property type="evidence" value="ECO:0007669"/>
    <property type="project" value="InterPro"/>
</dbReference>
<name>A0A8S1UB93_PAROT</name>
<dbReference type="Pfam" id="PF08785">
    <property type="entry name" value="Ku_PK_bind"/>
    <property type="match status" value="1"/>
</dbReference>
<dbReference type="GO" id="GO:0006303">
    <property type="term" value="P:double-strand break repair via nonhomologous end joining"/>
    <property type="evidence" value="ECO:0007669"/>
    <property type="project" value="InterPro"/>
</dbReference>
<evidence type="ECO:0000256" key="10">
    <source>
        <dbReference type="ARBA" id="ARBA00023204"/>
    </source>
</evidence>
<dbReference type="OrthoDB" id="30826at2759"/>
<accession>A0A8S1UB93</accession>
<dbReference type="FunFam" id="2.40.290.10:FF:000006">
    <property type="entry name" value="ATP-dependent DNA helicase 2 subunit KU80"/>
    <property type="match status" value="1"/>
</dbReference>
<evidence type="ECO:0000256" key="9">
    <source>
        <dbReference type="ARBA" id="ARBA00023172"/>
    </source>
</evidence>
<evidence type="ECO:0000256" key="3">
    <source>
        <dbReference type="ARBA" id="ARBA00022741"/>
    </source>
</evidence>
<dbReference type="InterPro" id="IPR005161">
    <property type="entry name" value="Ku_N"/>
</dbReference>
<keyword evidence="14" id="KW-1185">Reference proteome</keyword>
<dbReference type="FunFam" id="1.25.40.240:FF:000001">
    <property type="entry name" value="X-ray repair cross-complementing protein 5"/>
    <property type="match status" value="1"/>
</dbReference>
<keyword evidence="8" id="KW-0238">DNA-binding</keyword>
<dbReference type="CDD" id="cd00873">
    <property type="entry name" value="KU80"/>
    <property type="match status" value="1"/>
</dbReference>
<evidence type="ECO:0000256" key="11">
    <source>
        <dbReference type="ARBA" id="ARBA00023242"/>
    </source>
</evidence>
<evidence type="ECO:0000256" key="8">
    <source>
        <dbReference type="ARBA" id="ARBA00023125"/>
    </source>
</evidence>
<evidence type="ECO:0000256" key="7">
    <source>
        <dbReference type="ARBA" id="ARBA00022840"/>
    </source>
</evidence>
<keyword evidence="7" id="KW-0067">ATP-binding</keyword>
<dbReference type="OMA" id="WAMQYVW"/>
<evidence type="ECO:0000313" key="13">
    <source>
        <dbReference type="EMBL" id="CAD8162225.1"/>
    </source>
</evidence>
<evidence type="ECO:0000259" key="12">
    <source>
        <dbReference type="SMART" id="SM00559"/>
    </source>
</evidence>
<feature type="domain" description="Ku" evidence="12">
    <location>
        <begin position="303"/>
        <end position="439"/>
    </location>
</feature>
<dbReference type="FunFam" id="3.40.50.410:FF:000073">
    <property type="entry name" value="ATP-dependent DNA helicase II subunit 2"/>
    <property type="match status" value="1"/>
</dbReference>
<protein>
    <recommendedName>
        <fullName evidence="12">Ku domain-containing protein</fullName>
    </recommendedName>
</protein>
<evidence type="ECO:0000313" key="14">
    <source>
        <dbReference type="Proteomes" id="UP000683925"/>
    </source>
</evidence>
<comment type="similarity">
    <text evidence="2">Belongs to the ku80 family.</text>
</comment>
<evidence type="ECO:0000256" key="6">
    <source>
        <dbReference type="ARBA" id="ARBA00022806"/>
    </source>
</evidence>
<dbReference type="Pfam" id="PF02735">
    <property type="entry name" value="Ku"/>
    <property type="match status" value="1"/>
</dbReference>
<keyword evidence="3" id="KW-0547">Nucleotide-binding</keyword>
<dbReference type="GO" id="GO:0004386">
    <property type="term" value="F:helicase activity"/>
    <property type="evidence" value="ECO:0007669"/>
    <property type="project" value="UniProtKB-KW"/>
</dbReference>
<dbReference type="GO" id="GO:0043564">
    <property type="term" value="C:Ku70:Ku80 complex"/>
    <property type="evidence" value="ECO:0007669"/>
    <property type="project" value="InterPro"/>
</dbReference>
<dbReference type="PANTHER" id="PTHR12604:SF4">
    <property type="entry name" value="X-RAY REPAIR CROSS-COMPLEMENTING PROTEIN 5"/>
    <property type="match status" value="1"/>
</dbReference>
<evidence type="ECO:0000256" key="2">
    <source>
        <dbReference type="ARBA" id="ARBA00007726"/>
    </source>
</evidence>
<dbReference type="InterPro" id="IPR024193">
    <property type="entry name" value="Ku80"/>
</dbReference>
<evidence type="ECO:0000256" key="1">
    <source>
        <dbReference type="ARBA" id="ARBA00004123"/>
    </source>
</evidence>
<gene>
    <name evidence="13" type="ORF">POCTA_138.1.T0410138</name>
</gene>
<keyword evidence="6" id="KW-0347">Helicase</keyword>
<dbReference type="InterPro" id="IPR014893">
    <property type="entry name" value="Ku_PK_bind"/>
</dbReference>
<evidence type="ECO:0000256" key="5">
    <source>
        <dbReference type="ARBA" id="ARBA00022801"/>
    </source>
</evidence>
<dbReference type="Pfam" id="PF03731">
    <property type="entry name" value="Ku_N"/>
    <property type="match status" value="1"/>
</dbReference>
<sequence>MSGKEATLILLDVGASMYSQYQQGGSKKLSRLELAVDCLGLMIQQKIFNYKNHEVGLILFGTEEAPDGKTLYIQDLSIPDLDFFRNISDLPNHDVGQQVGGDIFDALDKAVHALDDHAKTKKMEKKIFILTAGCGQTDYSEKQITKLIKMIEKVDVKINFIALDFMNDYNGDMDDPEKPEEFEALNNRMLTASYQCQEQSINSRYVFLMVQELRNNMRIFPANVAFELYSQFHTRSLQARASFRGDFQINDEISIQVLIYKRCFEERLPTLRKHSTLGEFQTDINKNHVRNDLIYYNPEDPNMTPIEKDNIIRGYQYGRNLVPVDQIMEDKMKYQCPRQFQLLGFVDRSHIPRYYYTSTVDMVIAVENQKQQKALAALVIALIATRKVAIARFVGREKTAPKLIMLLPHKSKNSQCFWMISLPTTEDIRHFQFAALKRSTPPQQMAVSAMIDSMDLEKMPTEDGQFEELLKMKYVANPTRQYFQQVVMHKAITRSDVLPPISPLILEYLHPEVRVYNYAKEALQKVKAAFKFKINEIKKQGDKKVFWKQLFEEQSTEQIQQQVEDEVVEINQEEEEMVNMFAKQKLGFNDDIIKEIGTVDPTSDFRKMITEKRVDLVDTALQQIQKVIIQFVDQSLKGSFYPKALECLKEMRKACITEDEAPVFNKYLHVLKEKYSQLVFWAQIVQQGITLISNIENQKSHVSADEAQEFLNKEDISHKQLVDQLQHEEEDLLAEID</sequence>
<dbReference type="GO" id="GO:0003690">
    <property type="term" value="F:double-stranded DNA binding"/>
    <property type="evidence" value="ECO:0007669"/>
    <property type="project" value="TreeGrafter"/>
</dbReference>
<dbReference type="GO" id="GO:0005524">
    <property type="term" value="F:ATP binding"/>
    <property type="evidence" value="ECO:0007669"/>
    <property type="project" value="UniProtKB-KW"/>
</dbReference>
<comment type="subcellular location">
    <subcellularLocation>
        <location evidence="1">Nucleus</location>
    </subcellularLocation>
</comment>
<dbReference type="GO" id="GO:0042162">
    <property type="term" value="F:telomeric DNA binding"/>
    <property type="evidence" value="ECO:0007669"/>
    <property type="project" value="InterPro"/>
</dbReference>
<dbReference type="InterPro" id="IPR006164">
    <property type="entry name" value="DNA_bd_Ku70/Ku80"/>
</dbReference>
<organism evidence="13 14">
    <name type="scientific">Paramecium octaurelia</name>
    <dbReference type="NCBI Taxonomy" id="43137"/>
    <lineage>
        <taxon>Eukaryota</taxon>
        <taxon>Sar</taxon>
        <taxon>Alveolata</taxon>
        <taxon>Ciliophora</taxon>
        <taxon>Intramacronucleata</taxon>
        <taxon>Oligohymenophorea</taxon>
        <taxon>Peniculida</taxon>
        <taxon>Parameciidae</taxon>
        <taxon>Paramecium</taxon>
    </lineage>
</organism>
<dbReference type="AlphaFoldDB" id="A0A8S1UB93"/>
<keyword evidence="11" id="KW-0539">Nucleus</keyword>
<dbReference type="Proteomes" id="UP000683925">
    <property type="component" value="Unassembled WGS sequence"/>
</dbReference>
<keyword evidence="4" id="KW-0227">DNA damage</keyword>
<evidence type="ECO:0000256" key="4">
    <source>
        <dbReference type="ARBA" id="ARBA00022763"/>
    </source>
</evidence>
<keyword evidence="5" id="KW-0378">Hydrolase</keyword>
<dbReference type="PANTHER" id="PTHR12604">
    <property type="entry name" value="KU AUTOANTIGEN DNA HELICASE"/>
    <property type="match status" value="1"/>
</dbReference>
<keyword evidence="10" id="KW-0234">DNA repair</keyword>
<dbReference type="EMBL" id="CAJJDP010000041">
    <property type="protein sequence ID" value="CAD8162225.1"/>
    <property type="molecule type" value="Genomic_DNA"/>
</dbReference>